<dbReference type="EMBL" id="AEPW01000106">
    <property type="protein sequence ID" value="EFU75346.1"/>
    <property type="molecule type" value="Genomic_DNA"/>
</dbReference>
<evidence type="ECO:0000256" key="4">
    <source>
        <dbReference type="PIRNR" id="PIRNR036492"/>
    </source>
</evidence>
<dbReference type="PANTHER" id="PTHR43570:SF16">
    <property type="entry name" value="ALDEHYDE DEHYDROGENASE TYPE III, ISOFORM Q"/>
    <property type="match status" value="1"/>
</dbReference>
<evidence type="ECO:0000259" key="6">
    <source>
        <dbReference type="Pfam" id="PF00171"/>
    </source>
</evidence>
<protein>
    <recommendedName>
        <fullName evidence="4">Aldehyde dehydrogenase</fullName>
    </recommendedName>
</protein>
<organism evidence="7 8">
    <name type="scientific">Lachnoanaerobaculum saburreum DSM 3986</name>
    <dbReference type="NCBI Taxonomy" id="887325"/>
    <lineage>
        <taxon>Bacteria</taxon>
        <taxon>Bacillati</taxon>
        <taxon>Bacillota</taxon>
        <taxon>Clostridia</taxon>
        <taxon>Lachnospirales</taxon>
        <taxon>Lachnospiraceae</taxon>
        <taxon>Lachnoanaerobaculum</taxon>
    </lineage>
</organism>
<dbReference type="InterPro" id="IPR012394">
    <property type="entry name" value="Aldehyde_DH_NAD(P)"/>
</dbReference>
<evidence type="ECO:0000313" key="7">
    <source>
        <dbReference type="EMBL" id="EFU75346.1"/>
    </source>
</evidence>
<evidence type="ECO:0000256" key="3">
    <source>
        <dbReference type="ARBA" id="ARBA00023027"/>
    </source>
</evidence>
<dbReference type="FunFam" id="3.40.605.10:FF:000004">
    <property type="entry name" value="Aldehyde dehydrogenase"/>
    <property type="match status" value="1"/>
</dbReference>
<dbReference type="InterPro" id="IPR015590">
    <property type="entry name" value="Aldehyde_DH_dom"/>
</dbReference>
<dbReference type="Proteomes" id="UP000003434">
    <property type="component" value="Unassembled WGS sequence"/>
</dbReference>
<dbReference type="AlphaFoldDB" id="E6LRW9"/>
<sequence>MFKLRRGLMDTGKELKNIIKNQRDFFNTNTTKSVEYRLQMLQRLKKIINANEEKILSALYNDLSKSKSEAYMSEVAMVYAELDEALKKVREWSRPQRARGTIGTFPAKNYVFSEPYGIVLIMSPWNYPFNLAIAPLIAAISAGNCAVIKCSKESKYTSNLIKEIINNTFDKNYIYCVDSDIDYNDVLYQKYDYIFFTGSSRVGKIIMRAASKNLTPVSLELGGKCPCIVDESANIKIAAKRIVWGKLLNAGQTCVSVDYVAVHSSVKEKLIKCILKEIKSRYHDALNSNTYPRIINEHHYKRLLNLIKVEENIIGGRADEFSRKIEPAVLPEADFEDEIMKEEIFGPLLPIIEYDDIKKLIRTIKEREKPLACYVFTKYEKTARHIIKSISYGGGCVNDVVIQVSNHYMPFGGVGNSGIGSYHGKYGFDTFSHKKSVVWNETMLDLPIRYAPFNLLKFRILKYILTKFR</sequence>
<evidence type="ECO:0000256" key="5">
    <source>
        <dbReference type="PIRSR" id="PIRSR036492-1"/>
    </source>
</evidence>
<evidence type="ECO:0000256" key="1">
    <source>
        <dbReference type="ARBA" id="ARBA00009986"/>
    </source>
</evidence>
<name>E6LRW9_9FIRM</name>
<evidence type="ECO:0000256" key="2">
    <source>
        <dbReference type="ARBA" id="ARBA00023002"/>
    </source>
</evidence>
<dbReference type="eggNOG" id="COG1012">
    <property type="taxonomic scope" value="Bacteria"/>
</dbReference>
<feature type="active site" evidence="5">
    <location>
        <position position="254"/>
    </location>
</feature>
<dbReference type="PIRSF" id="PIRSF036492">
    <property type="entry name" value="ALDH"/>
    <property type="match status" value="1"/>
</dbReference>
<dbReference type="InterPro" id="IPR016163">
    <property type="entry name" value="Ald_DH_C"/>
</dbReference>
<dbReference type="InterPro" id="IPR016162">
    <property type="entry name" value="Ald_DH_N"/>
</dbReference>
<dbReference type="GO" id="GO:0004029">
    <property type="term" value="F:aldehyde dehydrogenase (NAD+) activity"/>
    <property type="evidence" value="ECO:0007669"/>
    <property type="project" value="TreeGrafter"/>
</dbReference>
<gene>
    <name evidence="7" type="ORF">HMPREF0381_2704</name>
</gene>
<feature type="active site" evidence="5">
    <location>
        <position position="220"/>
    </location>
</feature>
<dbReference type="SUPFAM" id="SSF53720">
    <property type="entry name" value="ALDH-like"/>
    <property type="match status" value="1"/>
</dbReference>
<evidence type="ECO:0000313" key="8">
    <source>
        <dbReference type="Proteomes" id="UP000003434"/>
    </source>
</evidence>
<dbReference type="GO" id="GO:0006081">
    <property type="term" value="P:aldehyde metabolic process"/>
    <property type="evidence" value="ECO:0007669"/>
    <property type="project" value="InterPro"/>
</dbReference>
<dbReference type="Gene3D" id="3.40.605.10">
    <property type="entry name" value="Aldehyde Dehydrogenase, Chain A, domain 1"/>
    <property type="match status" value="1"/>
</dbReference>
<dbReference type="FunFam" id="3.40.309.10:FF:000003">
    <property type="entry name" value="Aldehyde dehydrogenase"/>
    <property type="match status" value="1"/>
</dbReference>
<proteinExistence type="inferred from homology"/>
<dbReference type="PANTHER" id="PTHR43570">
    <property type="entry name" value="ALDEHYDE DEHYDROGENASE"/>
    <property type="match status" value="1"/>
</dbReference>
<dbReference type="GO" id="GO:0005737">
    <property type="term" value="C:cytoplasm"/>
    <property type="evidence" value="ECO:0007669"/>
    <property type="project" value="TreeGrafter"/>
</dbReference>
<keyword evidence="2 4" id="KW-0560">Oxidoreductase</keyword>
<dbReference type="Gene3D" id="3.40.309.10">
    <property type="entry name" value="Aldehyde Dehydrogenase, Chain A, domain 2"/>
    <property type="match status" value="1"/>
</dbReference>
<keyword evidence="3" id="KW-0520">NAD</keyword>
<dbReference type="Pfam" id="PF00171">
    <property type="entry name" value="Aldedh"/>
    <property type="match status" value="1"/>
</dbReference>
<comment type="caution">
    <text evidence="7">The sequence shown here is derived from an EMBL/GenBank/DDBJ whole genome shotgun (WGS) entry which is preliminary data.</text>
</comment>
<dbReference type="InterPro" id="IPR016161">
    <property type="entry name" value="Ald_DH/histidinol_DH"/>
</dbReference>
<comment type="similarity">
    <text evidence="1 4">Belongs to the aldehyde dehydrogenase family.</text>
</comment>
<accession>E6LRW9</accession>
<dbReference type="CDD" id="cd07136">
    <property type="entry name" value="ALDH_YwdH-P39616"/>
    <property type="match status" value="1"/>
</dbReference>
<dbReference type="HOGENOM" id="CLU_005391_3_1_9"/>
<reference evidence="7 8" key="1">
    <citation type="submission" date="2010-12" db="EMBL/GenBank/DDBJ databases">
        <authorList>
            <person name="Muzny D."/>
            <person name="Qin X."/>
            <person name="Deng J."/>
            <person name="Jiang H."/>
            <person name="Liu Y."/>
            <person name="Qu J."/>
            <person name="Song X.-Z."/>
            <person name="Zhang L."/>
            <person name="Thornton R."/>
            <person name="Coyle M."/>
            <person name="Francisco L."/>
            <person name="Jackson L."/>
            <person name="Javaid M."/>
            <person name="Korchina V."/>
            <person name="Kovar C."/>
            <person name="Mata R."/>
            <person name="Mathew T."/>
            <person name="Ngo R."/>
            <person name="Nguyen L."/>
            <person name="Nguyen N."/>
            <person name="Okwuonu G."/>
            <person name="Ongeri F."/>
            <person name="Pham C."/>
            <person name="Simmons D."/>
            <person name="Wilczek-Boney K."/>
            <person name="Hale W."/>
            <person name="Jakkamsetti A."/>
            <person name="Pham P."/>
            <person name="Ruth R."/>
            <person name="San Lucas F."/>
            <person name="Warren J."/>
            <person name="Zhang J."/>
            <person name="Zhao Z."/>
            <person name="Zhou C."/>
            <person name="Zhu D."/>
            <person name="Lee S."/>
            <person name="Bess C."/>
            <person name="Blankenburg K."/>
            <person name="Forbes L."/>
            <person name="Fu Q."/>
            <person name="Gubbala S."/>
            <person name="Hirani K."/>
            <person name="Jayaseelan J.C."/>
            <person name="Lara F."/>
            <person name="Munidasa M."/>
            <person name="Palculict T."/>
            <person name="Patil S."/>
            <person name="Pu L.-L."/>
            <person name="Saada N."/>
            <person name="Tang L."/>
            <person name="Weissenberger G."/>
            <person name="Zhu Y."/>
            <person name="Hemphill L."/>
            <person name="Shang Y."/>
            <person name="Youmans B."/>
            <person name="Ayvaz T."/>
            <person name="Ross M."/>
            <person name="Santibanez J."/>
            <person name="Aqrawi P."/>
            <person name="Gross S."/>
            <person name="Joshi V."/>
            <person name="Fowler G."/>
            <person name="Nazareth L."/>
            <person name="Reid J."/>
            <person name="Worley K."/>
            <person name="Petrosino J."/>
            <person name="Highlander S."/>
            <person name="Gibbs R."/>
        </authorList>
    </citation>
    <scope>NUCLEOTIDE SEQUENCE [LARGE SCALE GENOMIC DNA]</scope>
    <source>
        <strain evidence="7 8">DSM 3986</strain>
    </source>
</reference>
<feature type="domain" description="Aldehyde dehydrogenase" evidence="6">
    <location>
        <begin position="12"/>
        <end position="437"/>
    </location>
</feature>